<feature type="transmembrane region" description="Helical" evidence="1">
    <location>
        <begin position="12"/>
        <end position="35"/>
    </location>
</feature>
<name>A0A182S390_ANOFN</name>
<dbReference type="AlphaFoldDB" id="A0A182S390"/>
<keyword evidence="1" id="KW-1133">Transmembrane helix</keyword>
<evidence type="ECO:0000313" key="2">
    <source>
        <dbReference type="EnsemblMetazoa" id="AFUN014898-PA"/>
    </source>
</evidence>
<dbReference type="EnsemblMetazoa" id="AFUN014898-RA">
    <property type="protein sequence ID" value="AFUN014898-PA"/>
    <property type="gene ID" value="AFUN014898"/>
</dbReference>
<dbReference type="VEuPathDB" id="VectorBase:AFUN014898"/>
<proteinExistence type="predicted"/>
<accession>A0A182S390</accession>
<keyword evidence="1" id="KW-0472">Membrane</keyword>
<organism evidence="2">
    <name type="scientific">Anopheles funestus</name>
    <name type="common">African malaria mosquito</name>
    <dbReference type="NCBI Taxonomy" id="62324"/>
    <lineage>
        <taxon>Eukaryota</taxon>
        <taxon>Metazoa</taxon>
        <taxon>Ecdysozoa</taxon>
        <taxon>Arthropoda</taxon>
        <taxon>Hexapoda</taxon>
        <taxon>Insecta</taxon>
        <taxon>Pterygota</taxon>
        <taxon>Neoptera</taxon>
        <taxon>Endopterygota</taxon>
        <taxon>Diptera</taxon>
        <taxon>Nematocera</taxon>
        <taxon>Culicoidea</taxon>
        <taxon>Culicidae</taxon>
        <taxon>Anophelinae</taxon>
        <taxon>Anopheles</taxon>
    </lineage>
</organism>
<feature type="transmembrane region" description="Helical" evidence="1">
    <location>
        <begin position="70"/>
        <end position="89"/>
    </location>
</feature>
<keyword evidence="1" id="KW-0812">Transmembrane</keyword>
<evidence type="ECO:0000256" key="1">
    <source>
        <dbReference type="SAM" id="Phobius"/>
    </source>
</evidence>
<evidence type="ECO:0008006" key="3">
    <source>
        <dbReference type="Google" id="ProtNLM"/>
    </source>
</evidence>
<dbReference type="STRING" id="62324.A0A182S390"/>
<protein>
    <recommendedName>
        <fullName evidence="3">Gustatory receptor</fullName>
    </recommendedName>
</protein>
<reference evidence="2" key="1">
    <citation type="submission" date="2020-05" db="UniProtKB">
        <authorList>
            <consortium name="EnsemblMetazoa"/>
        </authorList>
    </citation>
    <scope>IDENTIFICATION</scope>
    <source>
        <strain evidence="2">FUMOZ</strain>
    </source>
</reference>
<sequence>MESSQQESYVDFAMYFASNTLFVMMLLHMVCHGYYRKHAQLELLNSVLNIEWKLSVLLKKQHDYGRIAPLTKLLTLWSTFFYVIVMNVMYVVGHYQYETFVILYIETLLLLYDDAMGSFERIGPSCENERTS</sequence>